<organism evidence="1 2">
    <name type="scientific">Diphasiastrum complanatum</name>
    <name type="common">Issler's clubmoss</name>
    <name type="synonym">Lycopodium complanatum</name>
    <dbReference type="NCBI Taxonomy" id="34168"/>
    <lineage>
        <taxon>Eukaryota</taxon>
        <taxon>Viridiplantae</taxon>
        <taxon>Streptophyta</taxon>
        <taxon>Embryophyta</taxon>
        <taxon>Tracheophyta</taxon>
        <taxon>Lycopodiopsida</taxon>
        <taxon>Lycopodiales</taxon>
        <taxon>Lycopodiaceae</taxon>
        <taxon>Lycopodioideae</taxon>
        <taxon>Diphasiastrum</taxon>
    </lineage>
</organism>
<evidence type="ECO:0000313" key="2">
    <source>
        <dbReference type="Proteomes" id="UP001162992"/>
    </source>
</evidence>
<dbReference type="Proteomes" id="UP001162992">
    <property type="component" value="Chromosome 10"/>
</dbReference>
<protein>
    <submittedName>
        <fullName evidence="1">Uncharacterized protein</fullName>
    </submittedName>
</protein>
<dbReference type="EMBL" id="CM055101">
    <property type="protein sequence ID" value="KAJ7540359.1"/>
    <property type="molecule type" value="Genomic_DNA"/>
</dbReference>
<accession>A0ACC2CE80</accession>
<evidence type="ECO:0000313" key="1">
    <source>
        <dbReference type="EMBL" id="KAJ7540359.1"/>
    </source>
</evidence>
<proteinExistence type="predicted"/>
<gene>
    <name evidence="1" type="ORF">O6H91_10G009900</name>
</gene>
<sequence>MGDTHFLDEEDAKEMHVDPDSHTFPDHVPLVHRGRGRGRGASTVRLMDLYGDADRTTISQIDRMHASMIHRGTGRGGVRGRGRGRGKGLSILRHMDSEGSFSSSSSFMSDSEEISSEDENVDV</sequence>
<keyword evidence="2" id="KW-1185">Reference proteome</keyword>
<reference evidence="2" key="1">
    <citation type="journal article" date="2024" name="Proc. Natl. Acad. Sci. U.S.A.">
        <title>Extraordinary preservation of gene collinearity over three hundred million years revealed in homosporous lycophytes.</title>
        <authorList>
            <person name="Li C."/>
            <person name="Wickell D."/>
            <person name="Kuo L.Y."/>
            <person name="Chen X."/>
            <person name="Nie B."/>
            <person name="Liao X."/>
            <person name="Peng D."/>
            <person name="Ji J."/>
            <person name="Jenkins J."/>
            <person name="Williams M."/>
            <person name="Shu S."/>
            <person name="Plott C."/>
            <person name="Barry K."/>
            <person name="Rajasekar S."/>
            <person name="Grimwood J."/>
            <person name="Han X."/>
            <person name="Sun S."/>
            <person name="Hou Z."/>
            <person name="He W."/>
            <person name="Dai G."/>
            <person name="Sun C."/>
            <person name="Schmutz J."/>
            <person name="Leebens-Mack J.H."/>
            <person name="Li F.W."/>
            <person name="Wang L."/>
        </authorList>
    </citation>
    <scope>NUCLEOTIDE SEQUENCE [LARGE SCALE GENOMIC DNA]</scope>
    <source>
        <strain evidence="2">cv. PW_Plant_1</strain>
    </source>
</reference>
<comment type="caution">
    <text evidence="1">The sequence shown here is derived from an EMBL/GenBank/DDBJ whole genome shotgun (WGS) entry which is preliminary data.</text>
</comment>
<name>A0ACC2CE80_DIPCM</name>